<evidence type="ECO:0000313" key="2">
    <source>
        <dbReference type="EMBL" id="CAD7199223.1"/>
    </source>
</evidence>
<feature type="compositionally biased region" description="Basic and acidic residues" evidence="1">
    <location>
        <begin position="37"/>
        <end position="48"/>
    </location>
</feature>
<sequence>MGKREKCHAHHATPPQSISYAFSLGARTMYAGRDVVDETSHTETEKRGSFGGLSFGPSNRLSPSRDVLGRGVTLSSFIAYYLELAGKAKVVSHLTQCMGSLDHTILTTPKLPQKNCVDFRSQQLDRILPILLDMVVAFGLLRKKRRDDLTQ</sequence>
<organism evidence="2">
    <name type="scientific">Timema douglasi</name>
    <name type="common">Walking stick</name>
    <dbReference type="NCBI Taxonomy" id="61478"/>
    <lineage>
        <taxon>Eukaryota</taxon>
        <taxon>Metazoa</taxon>
        <taxon>Ecdysozoa</taxon>
        <taxon>Arthropoda</taxon>
        <taxon>Hexapoda</taxon>
        <taxon>Insecta</taxon>
        <taxon>Pterygota</taxon>
        <taxon>Neoptera</taxon>
        <taxon>Polyneoptera</taxon>
        <taxon>Phasmatodea</taxon>
        <taxon>Timematodea</taxon>
        <taxon>Timematoidea</taxon>
        <taxon>Timematidae</taxon>
        <taxon>Timema</taxon>
    </lineage>
</organism>
<dbReference type="EMBL" id="OA566646">
    <property type="protein sequence ID" value="CAD7199223.1"/>
    <property type="molecule type" value="Genomic_DNA"/>
</dbReference>
<dbReference type="AlphaFoldDB" id="A0A7R8ZA75"/>
<name>A0A7R8ZA75_TIMDO</name>
<accession>A0A7R8ZA75</accession>
<protein>
    <submittedName>
        <fullName evidence="2">Uncharacterized protein</fullName>
    </submittedName>
</protein>
<proteinExistence type="predicted"/>
<reference evidence="2" key="1">
    <citation type="submission" date="2020-11" db="EMBL/GenBank/DDBJ databases">
        <authorList>
            <person name="Tran Van P."/>
        </authorList>
    </citation>
    <scope>NUCLEOTIDE SEQUENCE</scope>
</reference>
<evidence type="ECO:0000256" key="1">
    <source>
        <dbReference type="SAM" id="MobiDB-lite"/>
    </source>
</evidence>
<gene>
    <name evidence="2" type="ORF">TDIB3V08_LOCUS5481</name>
</gene>
<feature type="region of interest" description="Disordered" evidence="1">
    <location>
        <begin position="37"/>
        <end position="57"/>
    </location>
</feature>